<dbReference type="RefSeq" id="WP_088497919.1">
    <property type="nucleotide sequence ID" value="NZ_JAJNEH010000007.1"/>
</dbReference>
<feature type="chain" id="PRO_5012173597" description="DUF4189 domain-containing protein" evidence="1">
    <location>
        <begin position="20"/>
        <end position="182"/>
    </location>
</feature>
<organism evidence="3 4">
    <name type="scientific">Stenotrophomonas maltophilia</name>
    <name type="common">Pseudomonas maltophilia</name>
    <name type="synonym">Xanthomonas maltophilia</name>
    <dbReference type="NCBI Taxonomy" id="40324"/>
    <lineage>
        <taxon>Bacteria</taxon>
        <taxon>Pseudomonadati</taxon>
        <taxon>Pseudomonadota</taxon>
        <taxon>Gammaproteobacteria</taxon>
        <taxon>Lysobacterales</taxon>
        <taxon>Lysobacteraceae</taxon>
        <taxon>Stenotrophomonas</taxon>
        <taxon>Stenotrophomonas maltophilia group</taxon>
    </lineage>
</organism>
<name>A0A246HX74_STEMA</name>
<dbReference type="InterPro" id="IPR025240">
    <property type="entry name" value="DUF4189"/>
</dbReference>
<feature type="domain" description="DUF4189" evidence="2">
    <location>
        <begin position="65"/>
        <end position="173"/>
    </location>
</feature>
<evidence type="ECO:0000256" key="1">
    <source>
        <dbReference type="SAM" id="SignalP"/>
    </source>
</evidence>
<proteinExistence type="predicted"/>
<evidence type="ECO:0000313" key="4">
    <source>
        <dbReference type="Proteomes" id="UP000197090"/>
    </source>
</evidence>
<protein>
    <recommendedName>
        <fullName evidence="2">DUF4189 domain-containing protein</fullName>
    </recommendedName>
</protein>
<dbReference type="EMBL" id="NIVX01000119">
    <property type="protein sequence ID" value="OWQ69386.1"/>
    <property type="molecule type" value="Genomic_DNA"/>
</dbReference>
<sequence>MIKFLLAAALLIAPFSALAEGRCPPGQYPVGGQGVGGCAPIPGGSSSPSTGSSAPVPAGKWETRWGAIAEDKKPATGGLMATGVSVSQKSKRAAEAAAIDGCVRRGGTKCEIRLSYHDQCAAIADPSPRSGGRAAGNSIVASAETLDEAQSLALKECASVNDGGACEVAYSACSMSEFRAYR</sequence>
<comment type="caution">
    <text evidence="3">The sequence shown here is derived from an EMBL/GenBank/DDBJ whole genome shotgun (WGS) entry which is preliminary data.</text>
</comment>
<evidence type="ECO:0000313" key="3">
    <source>
        <dbReference type="EMBL" id="OWQ69386.1"/>
    </source>
</evidence>
<evidence type="ECO:0000259" key="2">
    <source>
        <dbReference type="Pfam" id="PF13827"/>
    </source>
</evidence>
<reference evidence="3 4" key="1">
    <citation type="submission" date="2017-06" db="EMBL/GenBank/DDBJ databases">
        <authorList>
            <person name="Kim H.J."/>
            <person name="Triplett B.A."/>
        </authorList>
    </citation>
    <scope>NUCLEOTIDE SEQUENCE [LARGE SCALE GENOMIC DNA]</scope>
    <source>
        <strain evidence="3 4">594</strain>
    </source>
</reference>
<gene>
    <name evidence="3" type="ORF">CEE63_20640</name>
</gene>
<feature type="signal peptide" evidence="1">
    <location>
        <begin position="1"/>
        <end position="19"/>
    </location>
</feature>
<accession>A0A246HX74</accession>
<dbReference type="AlphaFoldDB" id="A0A246HX74"/>
<dbReference type="Pfam" id="PF13827">
    <property type="entry name" value="DUF4189"/>
    <property type="match status" value="1"/>
</dbReference>
<dbReference type="Proteomes" id="UP000197090">
    <property type="component" value="Unassembled WGS sequence"/>
</dbReference>
<keyword evidence="1" id="KW-0732">Signal</keyword>